<dbReference type="PANTHER" id="PTHR32176">
    <property type="entry name" value="XYLOSE ISOMERASE"/>
    <property type="match status" value="1"/>
</dbReference>
<evidence type="ECO:0000313" key="1">
    <source>
        <dbReference type="EMBL" id="KAE9457125.1"/>
    </source>
</evidence>
<reference evidence="1 2" key="1">
    <citation type="journal article" date="2019" name="Genome Biol. Evol.">
        <title>The Rhododendron genome and chromosomal organization provide insight into shared whole-genome duplications across the heath family (Ericaceae).</title>
        <authorList>
            <person name="Soza V.L."/>
            <person name="Lindsley D."/>
            <person name="Waalkes A."/>
            <person name="Ramage E."/>
            <person name="Patwardhan R.P."/>
            <person name="Burton J.N."/>
            <person name="Adey A."/>
            <person name="Kumar A."/>
            <person name="Qiu R."/>
            <person name="Shendure J."/>
            <person name="Hall B."/>
        </authorList>
    </citation>
    <scope>NUCLEOTIDE SEQUENCE [LARGE SCALE GENOMIC DNA]</scope>
    <source>
        <strain evidence="1">RSF 1966-606</strain>
    </source>
</reference>
<accession>A0A6A4LHH5</accession>
<dbReference type="InterPro" id="IPR016035">
    <property type="entry name" value="Acyl_Trfase/lysoPLipase"/>
</dbReference>
<dbReference type="Gene3D" id="3.40.1090.10">
    <property type="entry name" value="Cytosolic phospholipase A2 catalytic domain"/>
    <property type="match status" value="2"/>
</dbReference>
<gene>
    <name evidence="1" type="ORF">C3L33_10964</name>
</gene>
<dbReference type="Proteomes" id="UP000428333">
    <property type="component" value="Linkage Group LG06"/>
</dbReference>
<keyword evidence="2" id="KW-1185">Reference proteome</keyword>
<sequence>MERVVGSTSSVVKIQPPTYGKKVTVLSIDGGGIRGIIPATILAYLESQLQALVAISQVTKQIFSENPVDYGRFLGCSAPLVDVFTQAIADMVDFHISGVFQALPSQDHYLRIQVCNITVGGKEASRVKIAPHK</sequence>
<dbReference type="OrthoDB" id="1658288at2759"/>
<protein>
    <recommendedName>
        <fullName evidence="3">PNPLA domain-containing protein</fullName>
    </recommendedName>
</protein>
<proteinExistence type="predicted"/>
<dbReference type="PANTHER" id="PTHR32176:SF115">
    <property type="entry name" value="PATATIN-LIKE PROTEIN 3"/>
    <property type="match status" value="1"/>
</dbReference>
<dbReference type="EMBL" id="QEFC01001531">
    <property type="protein sequence ID" value="KAE9457125.1"/>
    <property type="molecule type" value="Genomic_DNA"/>
</dbReference>
<dbReference type="AlphaFoldDB" id="A0A6A4LHH5"/>
<evidence type="ECO:0000313" key="2">
    <source>
        <dbReference type="Proteomes" id="UP000428333"/>
    </source>
</evidence>
<dbReference type="GO" id="GO:0047372">
    <property type="term" value="F:monoacylglycerol lipase activity"/>
    <property type="evidence" value="ECO:0007669"/>
    <property type="project" value="TreeGrafter"/>
</dbReference>
<dbReference type="GO" id="GO:0004620">
    <property type="term" value="F:phospholipase activity"/>
    <property type="evidence" value="ECO:0007669"/>
    <property type="project" value="TreeGrafter"/>
</dbReference>
<evidence type="ECO:0008006" key="3">
    <source>
        <dbReference type="Google" id="ProtNLM"/>
    </source>
</evidence>
<dbReference type="SUPFAM" id="SSF52151">
    <property type="entry name" value="FabD/lysophospholipase-like"/>
    <property type="match status" value="1"/>
</dbReference>
<comment type="caution">
    <text evidence="1">The sequence shown here is derived from an EMBL/GenBank/DDBJ whole genome shotgun (WGS) entry which is preliminary data.</text>
</comment>
<name>A0A6A4LHH5_9ERIC</name>
<feature type="non-terminal residue" evidence="1">
    <location>
        <position position="1"/>
    </location>
</feature>
<organism evidence="1 2">
    <name type="scientific">Rhododendron williamsianum</name>
    <dbReference type="NCBI Taxonomy" id="262921"/>
    <lineage>
        <taxon>Eukaryota</taxon>
        <taxon>Viridiplantae</taxon>
        <taxon>Streptophyta</taxon>
        <taxon>Embryophyta</taxon>
        <taxon>Tracheophyta</taxon>
        <taxon>Spermatophyta</taxon>
        <taxon>Magnoliopsida</taxon>
        <taxon>eudicotyledons</taxon>
        <taxon>Gunneridae</taxon>
        <taxon>Pentapetalae</taxon>
        <taxon>asterids</taxon>
        <taxon>Ericales</taxon>
        <taxon>Ericaceae</taxon>
        <taxon>Ericoideae</taxon>
        <taxon>Rhodoreae</taxon>
        <taxon>Rhododendron</taxon>
    </lineage>
</organism>